<proteinExistence type="predicted"/>
<dbReference type="EMBL" id="JAPDNT010000037">
    <property type="protein sequence ID" value="MCW3477442.1"/>
    <property type="molecule type" value="Genomic_DNA"/>
</dbReference>
<organism evidence="4 5">
    <name type="scientific">Limobrevibacterium gyesilva</name>
    <dbReference type="NCBI Taxonomy" id="2991712"/>
    <lineage>
        <taxon>Bacteria</taxon>
        <taxon>Pseudomonadati</taxon>
        <taxon>Pseudomonadota</taxon>
        <taxon>Alphaproteobacteria</taxon>
        <taxon>Acetobacterales</taxon>
        <taxon>Acetobacteraceae</taxon>
        <taxon>Limobrevibacterium</taxon>
    </lineage>
</organism>
<dbReference type="InterPro" id="IPR036318">
    <property type="entry name" value="FAD-bd_PCMH-like_sf"/>
</dbReference>
<dbReference type="SUPFAM" id="SSF55103">
    <property type="entry name" value="FAD-linked oxidases, C-terminal domain"/>
    <property type="match status" value="1"/>
</dbReference>
<keyword evidence="1" id="KW-0285">Flavoprotein</keyword>
<dbReference type="InterPro" id="IPR016171">
    <property type="entry name" value="Vanillyl_alc_oxidase_C-sub2"/>
</dbReference>
<evidence type="ECO:0000259" key="3">
    <source>
        <dbReference type="PROSITE" id="PS51387"/>
    </source>
</evidence>
<evidence type="ECO:0000256" key="1">
    <source>
        <dbReference type="ARBA" id="ARBA00022630"/>
    </source>
</evidence>
<dbReference type="InterPro" id="IPR016169">
    <property type="entry name" value="FAD-bd_PCMH_sub2"/>
</dbReference>
<sequence length="406" mass="41456">MSETDTAWLTPGDEAGIAEAITAAHASGKPVLVCGNASKSGLLRPVQAAATLSTRALSGITLYSPQELIISARAGTKLADVAAAVAGKGQYIIAEPPDFSALLGSGAEPTLGGVVAANLSGPRRVAWGAMRDHVMGVRAVSGMGETIHSGGRVLKNVTGLDICKLLTGSYGTLAVITEVTLKVLPAPERRATLVLTGLDPMRGVAALSAALGSPYAVSAAAHLPAEQAARVPVLAWFGGAVTLARIEDFAPSVTYRTERLRADLAAFGLAEMLDNGASEAAWTAVRDAAPLVDSPGAVWRVSVRPSAGPAVTRAVEQAFGARWYMDWGGGLVWIAGPASEAAHDAVAAAARQSGGTWTLVRAPEAMRAAVAVIPPEPAALARISARVKAAFDPKGILNPGRMFAGL</sequence>
<evidence type="ECO:0000256" key="2">
    <source>
        <dbReference type="ARBA" id="ARBA00022827"/>
    </source>
</evidence>
<comment type="caution">
    <text evidence="4">The sequence shown here is derived from an EMBL/GenBank/DDBJ whole genome shotgun (WGS) entry which is preliminary data.</text>
</comment>
<reference evidence="4" key="1">
    <citation type="submission" date="2022-09" db="EMBL/GenBank/DDBJ databases">
        <title>Rhodovastum sp. nov. RN2-1 isolated from soil in Seongnam, South Korea.</title>
        <authorList>
            <person name="Le N.T."/>
        </authorList>
    </citation>
    <scope>NUCLEOTIDE SEQUENCE</scope>
    <source>
        <strain evidence="4">RN2-1</strain>
    </source>
</reference>
<dbReference type="RefSeq" id="WP_264716391.1">
    <property type="nucleotide sequence ID" value="NZ_JAPDNT010000037.1"/>
</dbReference>
<dbReference type="Proteomes" id="UP001165679">
    <property type="component" value="Unassembled WGS sequence"/>
</dbReference>
<feature type="domain" description="FAD-binding PCMH-type" evidence="3">
    <location>
        <begin position="1"/>
        <end position="186"/>
    </location>
</feature>
<dbReference type="PROSITE" id="PS51387">
    <property type="entry name" value="FAD_PCMH"/>
    <property type="match status" value="1"/>
</dbReference>
<keyword evidence="5" id="KW-1185">Reference proteome</keyword>
<keyword evidence="2" id="KW-0274">FAD</keyword>
<dbReference type="PANTHER" id="PTHR11748:SF103">
    <property type="entry name" value="GLYCOLATE OXIDASE SUBUNIT GLCE"/>
    <property type="match status" value="1"/>
</dbReference>
<name>A0AA41YRX8_9PROT</name>
<dbReference type="SUPFAM" id="SSF56176">
    <property type="entry name" value="FAD-binding/transporter-associated domain-like"/>
    <property type="match status" value="1"/>
</dbReference>
<gene>
    <name evidence="4" type="ORF">OL599_23000</name>
</gene>
<dbReference type="Gene3D" id="3.30.465.10">
    <property type="match status" value="1"/>
</dbReference>
<evidence type="ECO:0000313" key="4">
    <source>
        <dbReference type="EMBL" id="MCW3477442.1"/>
    </source>
</evidence>
<dbReference type="GO" id="GO:0071949">
    <property type="term" value="F:FAD binding"/>
    <property type="evidence" value="ECO:0007669"/>
    <property type="project" value="InterPro"/>
</dbReference>
<dbReference type="Gene3D" id="1.10.45.10">
    <property type="entry name" value="Vanillyl-alcohol Oxidase, Chain A, domain 4"/>
    <property type="match status" value="1"/>
</dbReference>
<dbReference type="InterPro" id="IPR016164">
    <property type="entry name" value="FAD-linked_Oxase-like_C"/>
</dbReference>
<dbReference type="Pfam" id="PF01565">
    <property type="entry name" value="FAD_binding_4"/>
    <property type="match status" value="1"/>
</dbReference>
<dbReference type="InterPro" id="IPR016166">
    <property type="entry name" value="FAD-bd_PCMH"/>
</dbReference>
<dbReference type="PANTHER" id="PTHR11748">
    <property type="entry name" value="D-LACTATE DEHYDROGENASE"/>
    <property type="match status" value="1"/>
</dbReference>
<protein>
    <submittedName>
        <fullName evidence="4">FAD-binding protein</fullName>
    </submittedName>
</protein>
<dbReference type="InterPro" id="IPR006094">
    <property type="entry name" value="Oxid_FAD_bind_N"/>
</dbReference>
<dbReference type="AlphaFoldDB" id="A0AA41YRX8"/>
<evidence type="ECO:0000313" key="5">
    <source>
        <dbReference type="Proteomes" id="UP001165679"/>
    </source>
</evidence>
<dbReference type="GO" id="GO:0003824">
    <property type="term" value="F:catalytic activity"/>
    <property type="evidence" value="ECO:0007669"/>
    <property type="project" value="InterPro"/>
</dbReference>
<accession>A0AA41YRX8</accession>
<reference evidence="4" key="2">
    <citation type="submission" date="2022-10" db="EMBL/GenBank/DDBJ databases">
        <authorList>
            <person name="Trinh H.N."/>
        </authorList>
    </citation>
    <scope>NUCLEOTIDE SEQUENCE</scope>
    <source>
        <strain evidence="4">RN2-1</strain>
    </source>
</reference>